<feature type="compositionally biased region" description="Polar residues" evidence="1">
    <location>
        <begin position="1"/>
        <end position="15"/>
    </location>
</feature>
<name>A0A178ZLQ3_9EURO</name>
<dbReference type="RefSeq" id="XP_018693788.1">
    <property type="nucleotide sequence ID" value="XM_018836935.1"/>
</dbReference>
<proteinExistence type="predicted"/>
<protein>
    <submittedName>
        <fullName evidence="2">Uncharacterized protein</fullName>
    </submittedName>
</protein>
<evidence type="ECO:0000313" key="3">
    <source>
        <dbReference type="Proteomes" id="UP000078343"/>
    </source>
</evidence>
<dbReference type="GeneID" id="30009591"/>
<evidence type="ECO:0000313" key="2">
    <source>
        <dbReference type="EMBL" id="OAP60421.1"/>
    </source>
</evidence>
<dbReference type="AlphaFoldDB" id="A0A178ZLQ3"/>
<sequence length="270" mass="30061">MPTSSQGVENQTTAARPTDGRDAINEQSTLEPLSRSGSVAKQKHEAILELELKLFKNMTIRIVPQATPLRPMLRPGEVLPPDHIAANAPGGRSVNTLAKSFRALRFGRRYPLPVQNTISVCPGPPSQDDMFVDCEPIGYIDYLSHPWDTGDVMLSWRFVSQRKSAVHNSQRLENSACRCWTKLPRDTSLILSPAVELEKKVRCHFDLRGIPITIIAVETCRRDYQDRAGGFELRTTNPAGAFHYNINTSSEPQGVSHAHASSRKLFTNAF</sequence>
<comment type="caution">
    <text evidence="2">The sequence shown here is derived from an EMBL/GenBank/DDBJ whole genome shotgun (WGS) entry which is preliminary data.</text>
</comment>
<feature type="region of interest" description="Disordered" evidence="1">
    <location>
        <begin position="1"/>
        <end position="24"/>
    </location>
</feature>
<dbReference type="Proteomes" id="UP000078343">
    <property type="component" value="Unassembled WGS sequence"/>
</dbReference>
<accession>A0A178ZLQ3</accession>
<dbReference type="EMBL" id="LVYI01000004">
    <property type="protein sequence ID" value="OAP60421.1"/>
    <property type="molecule type" value="Genomic_DNA"/>
</dbReference>
<keyword evidence="3" id="KW-1185">Reference proteome</keyword>
<reference evidence="2 3" key="1">
    <citation type="submission" date="2016-04" db="EMBL/GenBank/DDBJ databases">
        <title>Draft genome of Fonsecaea erecta CBS 125763.</title>
        <authorList>
            <person name="Weiss V.A."/>
            <person name="Vicente V.A."/>
            <person name="Raittz R.T."/>
            <person name="Moreno L.F."/>
            <person name="De Souza E.M."/>
            <person name="Pedrosa F.O."/>
            <person name="Steffens M.B."/>
            <person name="Faoro H."/>
            <person name="Tadra-Sfeir M.Z."/>
            <person name="Najafzadeh M.J."/>
            <person name="Felipe M.S."/>
            <person name="Teixeira M."/>
            <person name="Sun J."/>
            <person name="Xi L."/>
            <person name="Gomes R."/>
            <person name="De Azevedo C.M."/>
            <person name="Salgado C.G."/>
            <person name="Da Silva M.B."/>
            <person name="Nascimento M.F."/>
            <person name="Queiroz-Telles F."/>
            <person name="Attili D.S."/>
            <person name="Gorbushina A."/>
        </authorList>
    </citation>
    <scope>NUCLEOTIDE SEQUENCE [LARGE SCALE GENOMIC DNA]</scope>
    <source>
        <strain evidence="2 3">CBS 125763</strain>
    </source>
</reference>
<gene>
    <name evidence="2" type="ORF">AYL99_05423</name>
</gene>
<organism evidence="2 3">
    <name type="scientific">Fonsecaea erecta</name>
    <dbReference type="NCBI Taxonomy" id="1367422"/>
    <lineage>
        <taxon>Eukaryota</taxon>
        <taxon>Fungi</taxon>
        <taxon>Dikarya</taxon>
        <taxon>Ascomycota</taxon>
        <taxon>Pezizomycotina</taxon>
        <taxon>Eurotiomycetes</taxon>
        <taxon>Chaetothyriomycetidae</taxon>
        <taxon>Chaetothyriales</taxon>
        <taxon>Herpotrichiellaceae</taxon>
        <taxon>Fonsecaea</taxon>
    </lineage>
</organism>
<dbReference type="STRING" id="1367422.A0A178ZLQ3"/>
<evidence type="ECO:0000256" key="1">
    <source>
        <dbReference type="SAM" id="MobiDB-lite"/>
    </source>
</evidence>